<name>A0A4R6C489_9STAP</name>
<evidence type="ECO:0000313" key="13">
    <source>
        <dbReference type="EMBL" id="TDM15965.1"/>
    </source>
</evidence>
<dbReference type="InterPro" id="IPR013785">
    <property type="entry name" value="Aldolase_TIM"/>
</dbReference>
<dbReference type="InterPro" id="IPR004136">
    <property type="entry name" value="NMO"/>
</dbReference>
<evidence type="ECO:0000256" key="11">
    <source>
        <dbReference type="ARBA" id="ARBA00031155"/>
    </source>
</evidence>
<keyword evidence="7" id="KW-0288">FMN</keyword>
<evidence type="ECO:0000313" key="14">
    <source>
        <dbReference type="Proteomes" id="UP000294865"/>
    </source>
</evidence>
<dbReference type="Proteomes" id="UP000294865">
    <property type="component" value="Unassembled WGS sequence"/>
</dbReference>
<comment type="catalytic activity">
    <reaction evidence="12">
        <text>3 propionate 3-nitronate + 3 O2 + H2O = 3 3-oxopropanoate + 2 nitrate + nitrite + H2O2 + 3 H(+)</text>
        <dbReference type="Rhea" id="RHEA:57332"/>
        <dbReference type="ChEBI" id="CHEBI:15377"/>
        <dbReference type="ChEBI" id="CHEBI:15378"/>
        <dbReference type="ChEBI" id="CHEBI:15379"/>
        <dbReference type="ChEBI" id="CHEBI:16240"/>
        <dbReference type="ChEBI" id="CHEBI:16301"/>
        <dbReference type="ChEBI" id="CHEBI:17632"/>
        <dbReference type="ChEBI" id="CHEBI:33190"/>
        <dbReference type="ChEBI" id="CHEBI:136067"/>
    </reaction>
</comment>
<evidence type="ECO:0000256" key="6">
    <source>
        <dbReference type="ARBA" id="ARBA00022630"/>
    </source>
</evidence>
<accession>A0A4R6C489</accession>
<evidence type="ECO:0000256" key="4">
    <source>
        <dbReference type="ARBA" id="ARBA00013457"/>
    </source>
</evidence>
<dbReference type="PANTHER" id="PTHR42747:SF3">
    <property type="entry name" value="NITRONATE MONOOXYGENASE-RELATED"/>
    <property type="match status" value="1"/>
</dbReference>
<dbReference type="RefSeq" id="WP_133420268.1">
    <property type="nucleotide sequence ID" value="NZ_SDGR01000002.1"/>
</dbReference>
<gene>
    <name evidence="13" type="ORF">ETI04_10000</name>
</gene>
<dbReference type="GO" id="GO:0000166">
    <property type="term" value="F:nucleotide binding"/>
    <property type="evidence" value="ECO:0007669"/>
    <property type="project" value="UniProtKB-KW"/>
</dbReference>
<sequence>MYSQNPICDLLNIDYPIIQAGMAGSTTPELVAAISNEGGLGTIGAGYMNHEQLLTDINEVHKLTQNPFAVNLFVPEQPNVDEGAIKIMQSILEPYYSKYDLNPPDIKSHTYESFEQMIDIIIEKHVPIVSFTFGIPDNKMISKLQSNDIKVIGSAASVEEALLCEQAQMDAVIIQGYEAGGHRANFKTTNNIGLFALIPQVADVINIPIIAAGGIMDHRGINAALALGAAGVQMGTAFLTSKESKAPVIHKEAIFNASETDTVLTKAISGKEARGIKNLLITQLEKFNEDILPYPYQNDLTSPLRKQAALRHIVEDFHLWCGQAPRLAKNNSAKEIFDEIIKNVSAY</sequence>
<evidence type="ECO:0000256" key="8">
    <source>
        <dbReference type="ARBA" id="ARBA00022741"/>
    </source>
</evidence>
<dbReference type="Gene3D" id="3.20.20.70">
    <property type="entry name" value="Aldolase class I"/>
    <property type="match status" value="1"/>
</dbReference>
<dbReference type="Pfam" id="PF03060">
    <property type="entry name" value="NMO"/>
    <property type="match status" value="1"/>
</dbReference>
<reference evidence="13 14" key="1">
    <citation type="submission" date="2019-01" db="EMBL/GenBank/DDBJ databases">
        <title>Draft genome sequences of Macrococcus caseolyticus, Macrococcus canis, Macrococcus bohemicus and Macrococcus goetzii.</title>
        <authorList>
            <person name="Mazhar S."/>
            <person name="Altermann E."/>
            <person name="Hill C."/>
            <person name="Mcauliffe O."/>
        </authorList>
    </citation>
    <scope>NUCLEOTIDE SEQUENCE [LARGE SCALE GENOMIC DNA]</scope>
    <source>
        <strain evidence="13 14">DPC7162</strain>
    </source>
</reference>
<keyword evidence="10 13" id="KW-0503">Monooxygenase</keyword>
<dbReference type="PANTHER" id="PTHR42747">
    <property type="entry name" value="NITRONATE MONOOXYGENASE-RELATED"/>
    <property type="match status" value="1"/>
</dbReference>
<dbReference type="EMBL" id="SDQG01000007">
    <property type="protein sequence ID" value="TDM15965.1"/>
    <property type="molecule type" value="Genomic_DNA"/>
</dbReference>
<comment type="cofactor">
    <cofactor evidence="1">
        <name>FMN</name>
        <dbReference type="ChEBI" id="CHEBI:58210"/>
    </cofactor>
</comment>
<keyword evidence="8" id="KW-0547">Nucleotide-binding</keyword>
<protein>
    <recommendedName>
        <fullName evidence="4">Probable nitronate monooxygenase</fullName>
    </recommendedName>
    <alternativeName>
        <fullName evidence="11">Propionate 3-nitronate monooxygenase</fullName>
    </alternativeName>
</protein>
<dbReference type="CDD" id="cd04730">
    <property type="entry name" value="NPD_like"/>
    <property type="match status" value="1"/>
</dbReference>
<evidence type="ECO:0000256" key="9">
    <source>
        <dbReference type="ARBA" id="ARBA00023002"/>
    </source>
</evidence>
<dbReference type="GO" id="GO:0018580">
    <property type="term" value="F:nitronate monooxygenase activity"/>
    <property type="evidence" value="ECO:0007669"/>
    <property type="project" value="InterPro"/>
</dbReference>
<dbReference type="SUPFAM" id="SSF51412">
    <property type="entry name" value="Inosine monophosphate dehydrogenase (IMPDH)"/>
    <property type="match status" value="1"/>
</dbReference>
<evidence type="ECO:0000256" key="7">
    <source>
        <dbReference type="ARBA" id="ARBA00022643"/>
    </source>
</evidence>
<organism evidence="13 14">
    <name type="scientific">Macrococcoides canis</name>
    <dbReference type="NCBI Taxonomy" id="1855823"/>
    <lineage>
        <taxon>Bacteria</taxon>
        <taxon>Bacillati</taxon>
        <taxon>Bacillota</taxon>
        <taxon>Bacilli</taxon>
        <taxon>Bacillales</taxon>
        <taxon>Staphylococcaceae</taxon>
        <taxon>Macrococcoides</taxon>
    </lineage>
</organism>
<evidence type="ECO:0000256" key="3">
    <source>
        <dbReference type="ARBA" id="ARBA00009881"/>
    </source>
</evidence>
<keyword evidence="5" id="KW-0216">Detoxification</keyword>
<dbReference type="FunFam" id="3.20.20.70:FF:000154">
    <property type="entry name" value="Probable nitronate monooxygenase"/>
    <property type="match status" value="1"/>
</dbReference>
<comment type="function">
    <text evidence="2">Nitronate monooxygenase that uses molecular oxygen to catalyze the oxidative denitrification of alkyl nitronates. Acts on propionate 3-nitronate (P3N), the presumed physiological substrate. Probably functions in the detoxification of P3N, a metabolic poison produced by plants and fungi as a defense mechanism.</text>
</comment>
<evidence type="ECO:0000256" key="10">
    <source>
        <dbReference type="ARBA" id="ARBA00023033"/>
    </source>
</evidence>
<evidence type="ECO:0000256" key="12">
    <source>
        <dbReference type="ARBA" id="ARBA00049401"/>
    </source>
</evidence>
<dbReference type="AlphaFoldDB" id="A0A4R6C489"/>
<proteinExistence type="inferred from homology"/>
<dbReference type="GO" id="GO:0009636">
    <property type="term" value="P:response to toxic substance"/>
    <property type="evidence" value="ECO:0007669"/>
    <property type="project" value="UniProtKB-KW"/>
</dbReference>
<keyword evidence="9" id="KW-0560">Oxidoreductase</keyword>
<comment type="similarity">
    <text evidence="3">Belongs to the nitronate monooxygenase family. NMO class I subfamily.</text>
</comment>
<evidence type="ECO:0000256" key="1">
    <source>
        <dbReference type="ARBA" id="ARBA00001917"/>
    </source>
</evidence>
<evidence type="ECO:0000256" key="5">
    <source>
        <dbReference type="ARBA" id="ARBA00022575"/>
    </source>
</evidence>
<comment type="caution">
    <text evidence="13">The sequence shown here is derived from an EMBL/GenBank/DDBJ whole genome shotgun (WGS) entry which is preliminary data.</text>
</comment>
<keyword evidence="6" id="KW-0285">Flavoprotein</keyword>
<evidence type="ECO:0000256" key="2">
    <source>
        <dbReference type="ARBA" id="ARBA00003535"/>
    </source>
</evidence>